<feature type="binding site" evidence="7 8">
    <location>
        <position position="47"/>
    </location>
    <ligand>
        <name>S-adenosyl-L-methionine</name>
        <dbReference type="ChEBI" id="CHEBI:59789"/>
    </ligand>
</feature>
<dbReference type="Pfam" id="PF00398">
    <property type="entry name" value="RrnaAD"/>
    <property type="match status" value="1"/>
</dbReference>
<reference evidence="10" key="1">
    <citation type="journal article" date="2020" name="mSystems">
        <title>Genome- and Community-Level Interaction Insights into Carbon Utilization and Element Cycling Functions of Hydrothermarchaeota in Hydrothermal Sediment.</title>
        <authorList>
            <person name="Zhou Z."/>
            <person name="Liu Y."/>
            <person name="Xu W."/>
            <person name="Pan J."/>
            <person name="Luo Z.H."/>
            <person name="Li M."/>
        </authorList>
    </citation>
    <scope>NUCLEOTIDE SEQUENCE [LARGE SCALE GENOMIC DNA]</scope>
    <source>
        <strain evidence="10">SpSt-26</strain>
    </source>
</reference>
<feature type="binding site" evidence="7 8">
    <location>
        <position position="75"/>
    </location>
    <ligand>
        <name>S-adenosyl-L-methionine</name>
        <dbReference type="ChEBI" id="CHEBI:59789"/>
    </ligand>
</feature>
<dbReference type="InterPro" id="IPR029063">
    <property type="entry name" value="SAM-dependent_MTases_sf"/>
</dbReference>
<keyword evidence="6 7" id="KW-0694">RNA-binding</keyword>
<dbReference type="EMBL" id="DSLA01000113">
    <property type="protein sequence ID" value="HEH35951.1"/>
    <property type="molecule type" value="Genomic_DNA"/>
</dbReference>
<dbReference type="SUPFAM" id="SSF53335">
    <property type="entry name" value="S-adenosyl-L-methionine-dependent methyltransferases"/>
    <property type="match status" value="1"/>
</dbReference>
<dbReference type="InterPro" id="IPR020598">
    <property type="entry name" value="rRNA_Ade_methylase_Trfase_N"/>
</dbReference>
<comment type="function">
    <text evidence="7">Specifically dimethylates two adjacent adenosines in the loop of a conserved hairpin near the 3'-end of 16S rRNA in the 30S particle. May play a critical role in biogenesis of 30S subunits.</text>
</comment>
<dbReference type="PANTHER" id="PTHR11727">
    <property type="entry name" value="DIMETHYLADENOSINE TRANSFERASE"/>
    <property type="match status" value="1"/>
</dbReference>
<dbReference type="SMART" id="SM00650">
    <property type="entry name" value="rADc"/>
    <property type="match status" value="1"/>
</dbReference>
<dbReference type="InterPro" id="IPR023165">
    <property type="entry name" value="rRNA_Ade_diMease-like_C"/>
</dbReference>
<organism evidence="10">
    <name type="scientific">Archaeoglobus fulgidus</name>
    <dbReference type="NCBI Taxonomy" id="2234"/>
    <lineage>
        <taxon>Archaea</taxon>
        <taxon>Methanobacteriati</taxon>
        <taxon>Methanobacteriota</taxon>
        <taxon>Archaeoglobi</taxon>
        <taxon>Archaeoglobales</taxon>
        <taxon>Archaeoglobaceae</taxon>
        <taxon>Archaeoglobus</taxon>
    </lineage>
</organism>
<dbReference type="Gene3D" id="3.40.50.150">
    <property type="entry name" value="Vaccinia Virus protein VP39"/>
    <property type="match status" value="1"/>
</dbReference>
<comment type="caution">
    <text evidence="7 8">Lacks conserved residue(s) required for the propagation of feature annotation.</text>
</comment>
<evidence type="ECO:0000256" key="4">
    <source>
        <dbReference type="ARBA" id="ARBA00022679"/>
    </source>
</evidence>
<dbReference type="GO" id="GO:0005737">
    <property type="term" value="C:cytoplasm"/>
    <property type="evidence" value="ECO:0007669"/>
    <property type="project" value="UniProtKB-SubCell"/>
</dbReference>
<proteinExistence type="inferred from homology"/>
<feature type="domain" description="Ribosomal RNA adenine methylase transferase N-terminal" evidence="9">
    <location>
        <begin position="7"/>
        <end position="168"/>
    </location>
</feature>
<dbReference type="EC" id="2.1.1.-" evidence="7"/>
<dbReference type="InterPro" id="IPR020596">
    <property type="entry name" value="rRNA_Ade_Mease_Trfase_CS"/>
</dbReference>
<comment type="similarity">
    <text evidence="7">Belongs to the class I-like SAM-binding methyltransferase superfamily. rRNA adenine N(6)-methyltransferase family. RsmA subfamily.</text>
</comment>
<evidence type="ECO:0000256" key="7">
    <source>
        <dbReference type="HAMAP-Rule" id="MF_00607"/>
    </source>
</evidence>
<feature type="binding site" evidence="7 8">
    <location>
        <position position="90"/>
    </location>
    <ligand>
        <name>S-adenosyl-L-methionine</name>
        <dbReference type="ChEBI" id="CHEBI:59789"/>
    </ligand>
</feature>
<evidence type="ECO:0000256" key="3">
    <source>
        <dbReference type="ARBA" id="ARBA00022603"/>
    </source>
</evidence>
<comment type="subcellular location">
    <subcellularLocation>
        <location evidence="7">Cytoplasm</location>
    </subcellularLocation>
</comment>
<keyword evidence="1 7" id="KW-0963">Cytoplasm</keyword>
<dbReference type="NCBIfam" id="TIGR00755">
    <property type="entry name" value="ksgA"/>
    <property type="match status" value="1"/>
</dbReference>
<evidence type="ECO:0000256" key="5">
    <source>
        <dbReference type="ARBA" id="ARBA00022691"/>
    </source>
</evidence>
<name>A0A7J2TLH9_ARCFL</name>
<evidence type="ECO:0000256" key="2">
    <source>
        <dbReference type="ARBA" id="ARBA00022552"/>
    </source>
</evidence>
<sequence>MLVNRKIAERMAKYAELKEDDVVLEVGCGTGNLTAVLLKTCRVFGIEKDPKMVERLKKRFRNEIDSGRFNLMHADALKVDFPSFNKFVSNIPYEISSPLIFKLLKHKFDLAVIMLQKEFAQRLCSEDSRLGVISKAYCTCKILEFVGRENFRPVPKVDSALVLIEPKPKIAVENIDLFEKFVTFAFSMRRKKMQNIVKEFREIHGIELNLDPVLASKRPEEIGAKGFVKIVDDLRAS</sequence>
<dbReference type="PROSITE" id="PS51689">
    <property type="entry name" value="SAM_RNA_A_N6_MT"/>
    <property type="match status" value="1"/>
</dbReference>
<dbReference type="InterPro" id="IPR001737">
    <property type="entry name" value="KsgA/Erm"/>
</dbReference>
<gene>
    <name evidence="7 10" type="primary">rsmA</name>
    <name evidence="7" type="synonym">ksgA</name>
    <name evidence="10" type="ORF">ENP88_07435</name>
</gene>
<keyword evidence="2 7" id="KW-0698">rRNA processing</keyword>
<feature type="binding site" evidence="7 8">
    <location>
        <position position="2"/>
    </location>
    <ligand>
        <name>S-adenosyl-L-methionine</name>
        <dbReference type="ChEBI" id="CHEBI:59789"/>
    </ligand>
</feature>
<protein>
    <recommendedName>
        <fullName evidence="7">Probable ribosomal RNA small subunit methyltransferase A</fullName>
        <ecNumber evidence="7">2.1.1.-</ecNumber>
    </recommendedName>
    <alternativeName>
        <fullName evidence="7">16S rRNA dimethyladenosine transferase</fullName>
    </alternativeName>
    <alternativeName>
        <fullName evidence="7">16S rRNA dimethylase</fullName>
    </alternativeName>
    <alternativeName>
        <fullName evidence="7">S-adenosylmethionine-6-N',N'-adenosyl(rRNA) dimethyltransferase</fullName>
    </alternativeName>
</protein>
<keyword evidence="3 7" id="KW-0489">Methyltransferase</keyword>
<dbReference type="GO" id="GO:0000179">
    <property type="term" value="F:rRNA (adenine-N6,N6-)-dimethyltransferase activity"/>
    <property type="evidence" value="ECO:0007669"/>
    <property type="project" value="UniProtKB-UniRule"/>
</dbReference>
<dbReference type="CDD" id="cd02440">
    <property type="entry name" value="AdoMet_MTases"/>
    <property type="match status" value="1"/>
</dbReference>
<evidence type="ECO:0000256" key="8">
    <source>
        <dbReference type="PROSITE-ProRule" id="PRU01026"/>
    </source>
</evidence>
<feature type="binding site" evidence="7 8">
    <location>
        <position position="27"/>
    </location>
    <ligand>
        <name>S-adenosyl-L-methionine</name>
        <dbReference type="ChEBI" id="CHEBI:59789"/>
    </ligand>
</feature>
<dbReference type="PROSITE" id="PS01131">
    <property type="entry name" value="RRNA_A_DIMETH"/>
    <property type="match status" value="1"/>
</dbReference>
<dbReference type="AlphaFoldDB" id="A0A7J2TLH9"/>
<dbReference type="PANTHER" id="PTHR11727:SF7">
    <property type="entry name" value="DIMETHYLADENOSINE TRANSFERASE-RELATED"/>
    <property type="match status" value="1"/>
</dbReference>
<keyword evidence="5 7" id="KW-0949">S-adenosyl-L-methionine</keyword>
<keyword evidence="4 7" id="KW-0808">Transferase</keyword>
<evidence type="ECO:0000256" key="1">
    <source>
        <dbReference type="ARBA" id="ARBA00022490"/>
    </source>
</evidence>
<dbReference type="GO" id="GO:0003723">
    <property type="term" value="F:RNA binding"/>
    <property type="evidence" value="ECO:0007669"/>
    <property type="project" value="UniProtKB-UniRule"/>
</dbReference>
<dbReference type="HAMAP" id="MF_00607">
    <property type="entry name" value="16SrRNA_methyltr_A"/>
    <property type="match status" value="1"/>
</dbReference>
<comment type="caution">
    <text evidence="10">The sequence shown here is derived from an EMBL/GenBank/DDBJ whole genome shotgun (WGS) entry which is preliminary data.</text>
</comment>
<accession>A0A7J2TLH9</accession>
<dbReference type="InterPro" id="IPR011530">
    <property type="entry name" value="rRNA_adenine_dimethylase"/>
</dbReference>
<evidence type="ECO:0000313" key="10">
    <source>
        <dbReference type="EMBL" id="HEH35951.1"/>
    </source>
</evidence>
<evidence type="ECO:0000259" key="9">
    <source>
        <dbReference type="SMART" id="SM00650"/>
    </source>
</evidence>
<evidence type="ECO:0000256" key="6">
    <source>
        <dbReference type="ARBA" id="ARBA00022884"/>
    </source>
</evidence>
<dbReference type="Gene3D" id="1.10.8.100">
    <property type="entry name" value="Ribosomal RNA adenine dimethylase-like, domain 2"/>
    <property type="match status" value="1"/>
</dbReference>